<evidence type="ECO:0000313" key="1">
    <source>
        <dbReference type="WBParaSite" id="HPLM_0000078601-mRNA-1"/>
    </source>
</evidence>
<name>A0A0N4VU19_HAEPC</name>
<proteinExistence type="predicted"/>
<organism evidence="1">
    <name type="scientific">Haemonchus placei</name>
    <name type="common">Barber's pole worm</name>
    <dbReference type="NCBI Taxonomy" id="6290"/>
    <lineage>
        <taxon>Eukaryota</taxon>
        <taxon>Metazoa</taxon>
        <taxon>Ecdysozoa</taxon>
        <taxon>Nematoda</taxon>
        <taxon>Chromadorea</taxon>
        <taxon>Rhabditida</taxon>
        <taxon>Rhabditina</taxon>
        <taxon>Rhabditomorpha</taxon>
        <taxon>Strongyloidea</taxon>
        <taxon>Trichostrongylidae</taxon>
        <taxon>Haemonchus</taxon>
    </lineage>
</organism>
<protein>
    <submittedName>
        <fullName evidence="1">Ovule protein</fullName>
    </submittedName>
</protein>
<dbReference type="AlphaFoldDB" id="A0A0N4VU19"/>
<sequence>LKECLLYVCCDNKLYCEFYNFLCIGLSFPQRGVRFVSTSDCIQVITVAGE</sequence>
<dbReference type="WBParaSite" id="HPLM_0000078601-mRNA-1">
    <property type="protein sequence ID" value="HPLM_0000078601-mRNA-1"/>
    <property type="gene ID" value="HPLM_0000078601"/>
</dbReference>
<accession>A0A0N4VU19</accession>
<reference evidence="1" key="1">
    <citation type="submission" date="2017-02" db="UniProtKB">
        <authorList>
            <consortium name="WormBaseParasite"/>
        </authorList>
    </citation>
    <scope>IDENTIFICATION</scope>
</reference>